<dbReference type="Proteomes" id="UP000094444">
    <property type="component" value="Unassembled WGS sequence"/>
</dbReference>
<reference evidence="2" key="1">
    <citation type="submission" date="2017-09" db="EMBL/GenBank/DDBJ databases">
        <title>Polyketide synthases of a Diaporthe helianthi virulent isolate.</title>
        <authorList>
            <person name="Baroncelli R."/>
        </authorList>
    </citation>
    <scope>NUCLEOTIDE SEQUENCE [LARGE SCALE GENOMIC DNA]</scope>
    <source>
        <strain evidence="2">7/96</strain>
    </source>
</reference>
<dbReference type="AlphaFoldDB" id="A0A2P5HLF9"/>
<organism evidence="2 3">
    <name type="scientific">Diaporthe helianthi</name>
    <dbReference type="NCBI Taxonomy" id="158607"/>
    <lineage>
        <taxon>Eukaryota</taxon>
        <taxon>Fungi</taxon>
        <taxon>Dikarya</taxon>
        <taxon>Ascomycota</taxon>
        <taxon>Pezizomycotina</taxon>
        <taxon>Sordariomycetes</taxon>
        <taxon>Sordariomycetidae</taxon>
        <taxon>Diaporthales</taxon>
        <taxon>Diaporthaceae</taxon>
        <taxon>Diaporthe</taxon>
    </lineage>
</organism>
<name>A0A2P5HLF9_DIAHE</name>
<evidence type="ECO:0000313" key="2">
    <source>
        <dbReference type="EMBL" id="POS71082.1"/>
    </source>
</evidence>
<evidence type="ECO:0000313" key="3">
    <source>
        <dbReference type="Proteomes" id="UP000094444"/>
    </source>
</evidence>
<keyword evidence="3" id="KW-1185">Reference proteome</keyword>
<feature type="compositionally biased region" description="Polar residues" evidence="1">
    <location>
        <begin position="14"/>
        <end position="31"/>
    </location>
</feature>
<proteinExistence type="predicted"/>
<dbReference type="InParanoid" id="A0A2P5HLF9"/>
<feature type="region of interest" description="Disordered" evidence="1">
    <location>
        <begin position="1"/>
        <end position="46"/>
    </location>
</feature>
<protein>
    <submittedName>
        <fullName evidence="2">Uncharacterized protein</fullName>
    </submittedName>
</protein>
<feature type="compositionally biased region" description="Low complexity" evidence="1">
    <location>
        <begin position="37"/>
        <end position="46"/>
    </location>
</feature>
<evidence type="ECO:0000256" key="1">
    <source>
        <dbReference type="SAM" id="MobiDB-lite"/>
    </source>
</evidence>
<accession>A0A2P5HLF9</accession>
<gene>
    <name evidence="2" type="ORF">DHEL01_v210528</name>
</gene>
<sequence>MPGLPTDGRKRGCTVSSSAPWRRGANQQMQNFPGHRASSPASSSSVAGPSTIKMAQYYRGFSVEELLYTIADSPRHLHRQTVPVLRCPTSQTSGGVSTQPWGPVENLAHIPELPGLFISSQVPSASAPASVAPIFAPDAASAPPPSVGSLFVRHQEDGLKKVQPQPLASEEAITQADLSSVGCQGLGEGLPFDMPKGGNLGGTQEQWPIWKTATSTLTTSTL</sequence>
<comment type="caution">
    <text evidence="2">The sequence shown here is derived from an EMBL/GenBank/DDBJ whole genome shotgun (WGS) entry which is preliminary data.</text>
</comment>
<dbReference type="EMBL" id="MAVT02001384">
    <property type="protein sequence ID" value="POS71082.1"/>
    <property type="molecule type" value="Genomic_DNA"/>
</dbReference>